<dbReference type="STRING" id="5353.A0A1Q3E2D1"/>
<dbReference type="EC" id="1.14.13.196" evidence="4"/>
<sequence length="550" mass="60524">MSTGTESTYPAVYDLIGIGFGPSNIAISGALVEKWTALSNDTETSFQRVLFIEKHPSFQWHPGMLLPGAQMQISFMKDLATLRSPQSPLTFVSYLHSQGRLSAFINRGSLTPSRKEFADYLGWAARYVEAQGVNVNYGQEVVAINESMDGLITVTSITLADGKLNSFITRNLVVSPGGRARIPNVVVPFIKEPSIVARSTLLHSSEYKHRIGELLESITSERQRPLRIAVIGGGQSAAEVTMNLHGLLNDIPAGDGPIGHQVDMLLRKGSLKPSDDTPFSNEIFDPEVTNDWFSTSEQGRERIMAEYKATNYSVVNPRTIDALYEIIYDQEVDEAIGARNSTVFTPHPRITIRSHMHIPSLKYDTGSKKFVFTLQNVRTREVFENESYDAVVCATGYQRNSWTKMLRASDRLGKRFGIDDSASDIPIKLVPFAQRVADTANLDQPQDSPLSSVSSTPTSVVTTPPISPGAENVVKQESSPTEVVKLYITRNYRLLPMASTKTMQDGSAEGLKARIYIQGLEESTHGLSDTLLSVVSCRAGEVVDDLLNND</sequence>
<evidence type="ECO:0000256" key="6">
    <source>
        <dbReference type="ARBA" id="ARBA00022827"/>
    </source>
</evidence>
<protein>
    <recommendedName>
        <fullName evidence="4">L-ornithine N(5)-monooxygenase [NAD(P)H]</fullName>
        <ecNumber evidence="4">1.14.13.196</ecNumber>
    </recommendedName>
</protein>
<reference evidence="12 13" key="1">
    <citation type="submission" date="2016-08" db="EMBL/GenBank/DDBJ databases">
        <authorList>
            <consortium name="Lentinula edodes genome sequencing consortium"/>
            <person name="Sakamoto Y."/>
            <person name="Nakade K."/>
            <person name="Sato S."/>
            <person name="Yoshida Y."/>
            <person name="Miyazaki K."/>
            <person name="Natsume S."/>
            <person name="Konno N."/>
        </authorList>
    </citation>
    <scope>NUCLEOTIDE SEQUENCE [LARGE SCALE GENOMIC DNA]</scope>
    <source>
        <strain evidence="12 13">NBRC 111202</strain>
    </source>
</reference>
<dbReference type="AlphaFoldDB" id="A0A1Q3E2D1"/>
<reference evidence="12 13" key="2">
    <citation type="submission" date="2017-02" db="EMBL/GenBank/DDBJ databases">
        <title>A genome survey and senescence transcriptome analysis in Lentinula edodes.</title>
        <authorList>
            <person name="Sakamoto Y."/>
            <person name="Nakade K."/>
            <person name="Sato S."/>
            <person name="Yoshida Y."/>
            <person name="Miyazaki K."/>
            <person name="Natsume S."/>
            <person name="Konno N."/>
        </authorList>
    </citation>
    <scope>NUCLEOTIDE SEQUENCE [LARGE SCALE GENOMIC DNA]</scope>
    <source>
        <strain evidence="12 13">NBRC 111202</strain>
    </source>
</reference>
<evidence type="ECO:0000256" key="11">
    <source>
        <dbReference type="SAM" id="MobiDB-lite"/>
    </source>
</evidence>
<evidence type="ECO:0000256" key="2">
    <source>
        <dbReference type="ARBA" id="ARBA00004924"/>
    </source>
</evidence>
<keyword evidence="5" id="KW-0285">Flavoprotein</keyword>
<evidence type="ECO:0000256" key="1">
    <source>
        <dbReference type="ARBA" id="ARBA00001974"/>
    </source>
</evidence>
<dbReference type="InterPro" id="IPR025700">
    <property type="entry name" value="Lys/Orn_oxygenase"/>
</dbReference>
<feature type="compositionally biased region" description="Low complexity" evidence="11">
    <location>
        <begin position="448"/>
        <end position="464"/>
    </location>
</feature>
<evidence type="ECO:0000256" key="5">
    <source>
        <dbReference type="ARBA" id="ARBA00022630"/>
    </source>
</evidence>
<evidence type="ECO:0000313" key="13">
    <source>
        <dbReference type="Proteomes" id="UP000188533"/>
    </source>
</evidence>
<comment type="pathway">
    <text evidence="2">Siderophore biosynthesis.</text>
</comment>
<evidence type="ECO:0000313" key="12">
    <source>
        <dbReference type="EMBL" id="GAW01407.1"/>
    </source>
</evidence>
<keyword evidence="8" id="KW-0560">Oxidoreductase</keyword>
<evidence type="ECO:0000256" key="9">
    <source>
        <dbReference type="ARBA" id="ARBA00047598"/>
    </source>
</evidence>
<comment type="caution">
    <text evidence="12">The sequence shown here is derived from an EMBL/GenBank/DDBJ whole genome shotgun (WGS) entry which is preliminary data.</text>
</comment>
<dbReference type="EMBL" id="BDGU01000060">
    <property type="protein sequence ID" value="GAW01407.1"/>
    <property type="molecule type" value="Genomic_DNA"/>
</dbReference>
<feature type="region of interest" description="Disordered" evidence="11">
    <location>
        <begin position="442"/>
        <end position="474"/>
    </location>
</feature>
<dbReference type="Proteomes" id="UP000188533">
    <property type="component" value="Unassembled WGS sequence"/>
</dbReference>
<evidence type="ECO:0000256" key="4">
    <source>
        <dbReference type="ARBA" id="ARBA00012881"/>
    </source>
</evidence>
<name>A0A1Q3E2D1_LENED</name>
<dbReference type="InterPro" id="IPR036188">
    <property type="entry name" value="FAD/NAD-bd_sf"/>
</dbReference>
<keyword evidence="12" id="KW-0503">Monooxygenase</keyword>
<evidence type="ECO:0000256" key="7">
    <source>
        <dbReference type="ARBA" id="ARBA00022857"/>
    </source>
</evidence>
<keyword evidence="13" id="KW-1185">Reference proteome</keyword>
<dbReference type="PANTHER" id="PTHR42802">
    <property type="entry name" value="MONOOXYGENASE"/>
    <property type="match status" value="1"/>
</dbReference>
<dbReference type="Pfam" id="PF13434">
    <property type="entry name" value="Lys_Orn_oxgnase"/>
    <property type="match status" value="1"/>
</dbReference>
<comment type="similarity">
    <text evidence="3">Belongs to the lysine N(6)-hydroxylase/L-ornithine N(5)-oxygenase family.</text>
</comment>
<organism evidence="12 13">
    <name type="scientific">Lentinula edodes</name>
    <name type="common">Shiitake mushroom</name>
    <name type="synonym">Lentinus edodes</name>
    <dbReference type="NCBI Taxonomy" id="5353"/>
    <lineage>
        <taxon>Eukaryota</taxon>
        <taxon>Fungi</taxon>
        <taxon>Dikarya</taxon>
        <taxon>Basidiomycota</taxon>
        <taxon>Agaricomycotina</taxon>
        <taxon>Agaricomycetes</taxon>
        <taxon>Agaricomycetidae</taxon>
        <taxon>Agaricales</taxon>
        <taxon>Marasmiineae</taxon>
        <taxon>Omphalotaceae</taxon>
        <taxon>Lentinula</taxon>
    </lineage>
</organism>
<evidence type="ECO:0000256" key="8">
    <source>
        <dbReference type="ARBA" id="ARBA00023002"/>
    </source>
</evidence>
<evidence type="ECO:0000256" key="3">
    <source>
        <dbReference type="ARBA" id="ARBA00007588"/>
    </source>
</evidence>
<comment type="catalytic activity">
    <reaction evidence="9">
        <text>L-ornithine + NADPH + O2 = N(5)-hydroxy-L-ornithine + NADP(+) + H2O</text>
        <dbReference type="Rhea" id="RHEA:41508"/>
        <dbReference type="ChEBI" id="CHEBI:15377"/>
        <dbReference type="ChEBI" id="CHEBI:15379"/>
        <dbReference type="ChEBI" id="CHEBI:46911"/>
        <dbReference type="ChEBI" id="CHEBI:57783"/>
        <dbReference type="ChEBI" id="CHEBI:58349"/>
        <dbReference type="ChEBI" id="CHEBI:78275"/>
        <dbReference type="EC" id="1.14.13.196"/>
    </reaction>
</comment>
<dbReference type="Gene3D" id="3.50.50.60">
    <property type="entry name" value="FAD/NAD(P)-binding domain"/>
    <property type="match status" value="1"/>
</dbReference>
<comment type="catalytic activity">
    <reaction evidence="10">
        <text>L-ornithine + NADH + O2 = N(5)-hydroxy-L-ornithine + NAD(+) + H2O</text>
        <dbReference type="Rhea" id="RHEA:41512"/>
        <dbReference type="ChEBI" id="CHEBI:15377"/>
        <dbReference type="ChEBI" id="CHEBI:15379"/>
        <dbReference type="ChEBI" id="CHEBI:46911"/>
        <dbReference type="ChEBI" id="CHEBI:57540"/>
        <dbReference type="ChEBI" id="CHEBI:57945"/>
        <dbReference type="ChEBI" id="CHEBI:78275"/>
        <dbReference type="EC" id="1.14.13.196"/>
    </reaction>
</comment>
<proteinExistence type="inferred from homology"/>
<keyword evidence="6" id="KW-0274">FAD</keyword>
<keyword evidence="7" id="KW-0521">NADP</keyword>
<dbReference type="GO" id="GO:0004497">
    <property type="term" value="F:monooxygenase activity"/>
    <property type="evidence" value="ECO:0007669"/>
    <property type="project" value="UniProtKB-KW"/>
</dbReference>
<comment type="cofactor">
    <cofactor evidence="1">
        <name>FAD</name>
        <dbReference type="ChEBI" id="CHEBI:57692"/>
    </cofactor>
</comment>
<dbReference type="SUPFAM" id="SSF51905">
    <property type="entry name" value="FAD/NAD(P)-binding domain"/>
    <property type="match status" value="1"/>
</dbReference>
<gene>
    <name evidence="12" type="ORF">LENED_003001</name>
</gene>
<dbReference type="GO" id="GO:0006879">
    <property type="term" value="P:intracellular iron ion homeostasis"/>
    <property type="evidence" value="ECO:0007669"/>
    <property type="project" value="TreeGrafter"/>
</dbReference>
<accession>A0A1Q3E2D1</accession>
<dbReference type="PANTHER" id="PTHR42802:SF1">
    <property type="entry name" value="L-ORNITHINE N(5)-MONOOXYGENASE"/>
    <property type="match status" value="1"/>
</dbReference>
<evidence type="ECO:0000256" key="10">
    <source>
        <dbReference type="ARBA" id="ARBA00049248"/>
    </source>
</evidence>